<dbReference type="Proteomes" id="UP000653305">
    <property type="component" value="Unassembled WGS sequence"/>
</dbReference>
<dbReference type="EMBL" id="BMAC01000300">
    <property type="protein sequence ID" value="GFP93070.1"/>
    <property type="molecule type" value="Genomic_DNA"/>
</dbReference>
<gene>
    <name evidence="1" type="ORF">PHJA_001451300</name>
</gene>
<keyword evidence="2" id="KW-1185">Reference proteome</keyword>
<evidence type="ECO:0000313" key="1">
    <source>
        <dbReference type="EMBL" id="GFP93070.1"/>
    </source>
</evidence>
<dbReference type="AlphaFoldDB" id="A0A830C066"/>
<accession>A0A830C066</accession>
<organism evidence="1 2">
    <name type="scientific">Phtheirospermum japonicum</name>
    <dbReference type="NCBI Taxonomy" id="374723"/>
    <lineage>
        <taxon>Eukaryota</taxon>
        <taxon>Viridiplantae</taxon>
        <taxon>Streptophyta</taxon>
        <taxon>Embryophyta</taxon>
        <taxon>Tracheophyta</taxon>
        <taxon>Spermatophyta</taxon>
        <taxon>Magnoliopsida</taxon>
        <taxon>eudicotyledons</taxon>
        <taxon>Gunneridae</taxon>
        <taxon>Pentapetalae</taxon>
        <taxon>asterids</taxon>
        <taxon>lamiids</taxon>
        <taxon>Lamiales</taxon>
        <taxon>Orobanchaceae</taxon>
        <taxon>Orobanchaceae incertae sedis</taxon>
        <taxon>Phtheirospermum</taxon>
    </lineage>
</organism>
<protein>
    <submittedName>
        <fullName evidence="1">F-box protein at3g54460</fullName>
    </submittedName>
</protein>
<sequence length="122" mass="13804">MKLLTFYWRSFDQRRLVLHNMREAAGLEQRLEGNSGSRICIFWALFGGGGSRAAARELLPLIGLVIDSVPSHVDVFDVCLLRIQFSRITVDGVCVCRIPVHFITPPNNHLPLAVALEIIYEW</sequence>
<reference evidence="1" key="1">
    <citation type="submission" date="2020-07" db="EMBL/GenBank/DDBJ databases">
        <title>Ethylene signaling mediates host invasion by parasitic plants.</title>
        <authorList>
            <person name="Yoshida S."/>
        </authorList>
    </citation>
    <scope>NUCLEOTIDE SEQUENCE</scope>
    <source>
        <strain evidence="1">Okayama</strain>
    </source>
</reference>
<evidence type="ECO:0000313" key="2">
    <source>
        <dbReference type="Proteomes" id="UP000653305"/>
    </source>
</evidence>
<comment type="caution">
    <text evidence="1">The sequence shown here is derived from an EMBL/GenBank/DDBJ whole genome shotgun (WGS) entry which is preliminary data.</text>
</comment>
<proteinExistence type="predicted"/>
<name>A0A830C066_9LAMI</name>